<evidence type="ECO:0000313" key="1">
    <source>
        <dbReference type="EMBL" id="ACM19890.1"/>
    </source>
</evidence>
<dbReference type="AlphaFoldDB" id="B9M5D5"/>
<dbReference type="RefSeq" id="WP_012646619.1">
    <property type="nucleotide sequence ID" value="NC_011979.1"/>
</dbReference>
<dbReference type="HOGENOM" id="CLU_182924_0_0_7"/>
<protein>
    <submittedName>
        <fullName evidence="1">Uncharacterized protein</fullName>
    </submittedName>
</protein>
<organism evidence="1 2">
    <name type="scientific">Geotalea daltonii (strain DSM 22248 / JCM 15807 / FRC-32)</name>
    <name type="common">Geobacter daltonii</name>
    <dbReference type="NCBI Taxonomy" id="316067"/>
    <lineage>
        <taxon>Bacteria</taxon>
        <taxon>Pseudomonadati</taxon>
        <taxon>Thermodesulfobacteriota</taxon>
        <taxon>Desulfuromonadia</taxon>
        <taxon>Geobacterales</taxon>
        <taxon>Geobacteraceae</taxon>
        <taxon>Geotalea</taxon>
    </lineage>
</organism>
<name>B9M5D5_GEODF</name>
<accession>B9M5D5</accession>
<proteinExistence type="predicted"/>
<dbReference type="Proteomes" id="UP000007721">
    <property type="component" value="Chromosome"/>
</dbReference>
<gene>
    <name evidence="1" type="ordered locus">Geob_1531</name>
</gene>
<dbReference type="KEGG" id="geo:Geob_1531"/>
<sequence>MPDSELVHQTQMELDGDNYQILVFCRRDGRFFAQTLFEDDDIIISDGLSLLDALGKHERLLPLAVVSRQLKRYPFKSRTKRL</sequence>
<dbReference type="OrthoDB" id="5398488at2"/>
<evidence type="ECO:0000313" key="2">
    <source>
        <dbReference type="Proteomes" id="UP000007721"/>
    </source>
</evidence>
<keyword evidence="2" id="KW-1185">Reference proteome</keyword>
<dbReference type="STRING" id="316067.Geob_1531"/>
<dbReference type="EMBL" id="CP001390">
    <property type="protein sequence ID" value="ACM19890.1"/>
    <property type="molecule type" value="Genomic_DNA"/>
</dbReference>
<reference evidence="1 2" key="1">
    <citation type="submission" date="2009-01" db="EMBL/GenBank/DDBJ databases">
        <title>Complete sequence of Geobacter sp. FRC-32.</title>
        <authorList>
            <consortium name="US DOE Joint Genome Institute"/>
            <person name="Lucas S."/>
            <person name="Copeland A."/>
            <person name="Lapidus A."/>
            <person name="Glavina del Rio T."/>
            <person name="Dalin E."/>
            <person name="Tice H."/>
            <person name="Bruce D."/>
            <person name="Goodwin L."/>
            <person name="Pitluck S."/>
            <person name="Saunders E."/>
            <person name="Brettin T."/>
            <person name="Detter J.C."/>
            <person name="Han C."/>
            <person name="Larimer F."/>
            <person name="Land M."/>
            <person name="Hauser L."/>
            <person name="Kyrpides N."/>
            <person name="Ovchinnikova G."/>
            <person name="Kostka J."/>
            <person name="Richardson P."/>
        </authorList>
    </citation>
    <scope>NUCLEOTIDE SEQUENCE [LARGE SCALE GENOMIC DNA]</scope>
    <source>
        <strain evidence="2">DSM 22248 / JCM 15807 / FRC-32</strain>
    </source>
</reference>